<name>A0A9P6GNT7_9PLEO</name>
<dbReference type="AlphaFoldDB" id="A0A9P6GNT7"/>
<gene>
    <name evidence="2" type="ORF">PMIN01_01705</name>
</gene>
<evidence type="ECO:0000313" key="2">
    <source>
        <dbReference type="EMBL" id="KAF9739071.1"/>
    </source>
</evidence>
<feature type="compositionally biased region" description="Polar residues" evidence="1">
    <location>
        <begin position="122"/>
        <end position="141"/>
    </location>
</feature>
<accession>A0A9P6GNT7</accession>
<feature type="compositionally biased region" description="Basic and acidic residues" evidence="1">
    <location>
        <begin position="102"/>
        <end position="121"/>
    </location>
</feature>
<evidence type="ECO:0000313" key="3">
    <source>
        <dbReference type="Proteomes" id="UP000756921"/>
    </source>
</evidence>
<comment type="caution">
    <text evidence="2">The sequence shown here is derived from an EMBL/GenBank/DDBJ whole genome shotgun (WGS) entry which is preliminary data.</text>
</comment>
<feature type="compositionally biased region" description="Basic and acidic residues" evidence="1">
    <location>
        <begin position="1"/>
        <end position="21"/>
    </location>
</feature>
<dbReference type="Proteomes" id="UP000756921">
    <property type="component" value="Unassembled WGS sequence"/>
</dbReference>
<organism evidence="2 3">
    <name type="scientific">Paraphaeosphaeria minitans</name>
    <dbReference type="NCBI Taxonomy" id="565426"/>
    <lineage>
        <taxon>Eukaryota</taxon>
        <taxon>Fungi</taxon>
        <taxon>Dikarya</taxon>
        <taxon>Ascomycota</taxon>
        <taxon>Pezizomycotina</taxon>
        <taxon>Dothideomycetes</taxon>
        <taxon>Pleosporomycetidae</taxon>
        <taxon>Pleosporales</taxon>
        <taxon>Massarineae</taxon>
        <taxon>Didymosphaeriaceae</taxon>
        <taxon>Paraphaeosphaeria</taxon>
    </lineage>
</organism>
<keyword evidence="3" id="KW-1185">Reference proteome</keyword>
<sequence>MERDGRTQRRAHKETEGRGQRGEALGCAATILTRHNVSQTDGRKQTSVKGEVWRPATNNDAGGGDDGWDRKRELCRAWAVGGALQRSSYSASRTETPAAQRRAGEEESKDRLGRQESRTEGQQRGSAVRVKTSQTSQTQRDQIQELRVARGGWRRRRRSVDDTTASDDKRDAGRQQDATGFGGSRETAADARTKHPWATGHGPWAIMCTPALGLAGSTAGLGLHRALAAHATRFASGAAPMPKQRGACGKLQ</sequence>
<protein>
    <submittedName>
        <fullName evidence="2">Uncharacterized protein</fullName>
    </submittedName>
</protein>
<feature type="region of interest" description="Disordered" evidence="1">
    <location>
        <begin position="83"/>
        <end position="196"/>
    </location>
</feature>
<reference evidence="2" key="1">
    <citation type="journal article" date="2020" name="Mol. Plant Microbe Interact.">
        <title>Genome Sequence of the Biocontrol Agent Coniothyrium minitans strain Conio (IMI 134523).</title>
        <authorList>
            <person name="Patel D."/>
            <person name="Shittu T.A."/>
            <person name="Baroncelli R."/>
            <person name="Muthumeenakshi S."/>
            <person name="Osborne T.H."/>
            <person name="Janganan T.K."/>
            <person name="Sreenivasaprasad S."/>
        </authorList>
    </citation>
    <scope>NUCLEOTIDE SEQUENCE</scope>
    <source>
        <strain evidence="2">Conio</strain>
    </source>
</reference>
<feature type="compositionally biased region" description="Polar residues" evidence="1">
    <location>
        <begin position="33"/>
        <end position="48"/>
    </location>
</feature>
<proteinExistence type="predicted"/>
<evidence type="ECO:0000256" key="1">
    <source>
        <dbReference type="SAM" id="MobiDB-lite"/>
    </source>
</evidence>
<feature type="region of interest" description="Disordered" evidence="1">
    <location>
        <begin position="1"/>
        <end position="69"/>
    </location>
</feature>
<feature type="compositionally biased region" description="Polar residues" evidence="1">
    <location>
        <begin position="85"/>
        <end position="97"/>
    </location>
</feature>
<dbReference type="EMBL" id="WJXW01000002">
    <property type="protein sequence ID" value="KAF9739071.1"/>
    <property type="molecule type" value="Genomic_DNA"/>
</dbReference>